<sequence>MPIVTASNARYPLPSRSELAYSSNQPRPHSKGQNSRQQDPEADFNLASIIQTSGTGGGPLTSVPMQPSLVGGTPMSNAPSSASNIGLVNSIHPPNPGPAPSPMSNAPQNSNNNNLAGSQGPGQGQSPGAFTNAGQNSANGASGSIGANQSSHGLVYPALHLHPLNDTFAPKQISLAPPGPHNRIKIGRQTNAKTIPNPTNGYFDSKVLSRMHAEVWSQDGKVYIKDVKSSNGTFINGERLSPEAQESDVFELHNEDMVEFGIDIVGDDNKSIIHHKVACKVYLVITMEDALGLRNDFASLYRGGVHGGPLGSGGVGPGAEGGLRRAKAGVNFDHVLSRLQSELQKSKEVGSELGSLTSTMHDIHETLGGGLPPFQSPPYQHMVPPPPPRSDGHDPQSKEAAEAATRAHAATIAALQSQLNETQASLASHVEKIKSLEGMLAEHEAIKNEVGLIKSQMESAKKEMEEISLLSARGQGHGPPSLAQLNGNQPRQEDKTVDDFDDSASIASIDTVMADEFDTASGLGKTASSRVLVDSKRAAPGQVLAVRREEVEEEEVDEEEEEKKNSKRRNEAADLDDGHVGPRAPPDLAPGMSESDVGINSTLARSATPSSGDAAAGVIAAKTAEQLAQQNAGLSRRLEELSLQLEQALQLSKGLQTQHAQVTDTVRMLEDRVASLEKEMESKVSHVEGNVVKAMEGRWEEWRSQIEEGWRREKESWESEREVLRGVVRAWDEANKRLEEEVGKGVEEEAQPSPDTSQVSKRDSADGLEQDEKKGGRGGKRRQQPHANPYLRALLYGSSSAHLFADGEGSGHGPASASWSPTGPSSSSPSSPSRGSPSRSRGRARSGSSRSSSSSNDSSSNLNGSSRTGGSGTSRSLADSSDTRPSTSSTGITSPPLSTSSLTGGADESPYESKSLGGAGSSSSSTTTATTLDSQAGDRGGGREAVGKGRSSGGRSGEVSLGFLPSFPLPCTLLPFLLSFLFHSVGSLTSSSSLPHFTKLKPVPNVQVLSVAASVVVVGVTAWFLSNKGELMPTGKVA</sequence>
<accession>A0ACD0NT83</accession>
<evidence type="ECO:0000313" key="1">
    <source>
        <dbReference type="EMBL" id="PWN49010.1"/>
    </source>
</evidence>
<reference evidence="1 2" key="1">
    <citation type="journal article" date="2018" name="Mol. Biol. Evol.">
        <title>Broad Genomic Sampling Reveals a Smut Pathogenic Ancestry of the Fungal Clade Ustilaginomycotina.</title>
        <authorList>
            <person name="Kijpornyongpan T."/>
            <person name="Mondo S.J."/>
            <person name="Barry K."/>
            <person name="Sandor L."/>
            <person name="Lee J."/>
            <person name="Lipzen A."/>
            <person name="Pangilinan J."/>
            <person name="LaButti K."/>
            <person name="Hainaut M."/>
            <person name="Henrissat B."/>
            <person name="Grigoriev I.V."/>
            <person name="Spatafora J.W."/>
            <person name="Aime M.C."/>
        </authorList>
    </citation>
    <scope>NUCLEOTIDE SEQUENCE [LARGE SCALE GENOMIC DNA]</scope>
    <source>
        <strain evidence="1 2">SA 807</strain>
    </source>
</reference>
<name>A0ACD0NT83_9BASI</name>
<gene>
    <name evidence="1" type="ORF">IE53DRAFT_167645</name>
</gene>
<proteinExistence type="predicted"/>
<dbReference type="EMBL" id="KZ820110">
    <property type="protein sequence ID" value="PWN49010.1"/>
    <property type="molecule type" value="Genomic_DNA"/>
</dbReference>
<organism evidence="1 2">
    <name type="scientific">Violaceomyces palustris</name>
    <dbReference type="NCBI Taxonomy" id="1673888"/>
    <lineage>
        <taxon>Eukaryota</taxon>
        <taxon>Fungi</taxon>
        <taxon>Dikarya</taxon>
        <taxon>Basidiomycota</taxon>
        <taxon>Ustilaginomycotina</taxon>
        <taxon>Ustilaginomycetes</taxon>
        <taxon>Violaceomycetales</taxon>
        <taxon>Violaceomycetaceae</taxon>
        <taxon>Violaceomyces</taxon>
    </lineage>
</organism>
<evidence type="ECO:0000313" key="2">
    <source>
        <dbReference type="Proteomes" id="UP000245626"/>
    </source>
</evidence>
<protein>
    <submittedName>
        <fullName evidence="1">Uncharacterized protein</fullName>
    </submittedName>
</protein>
<dbReference type="Proteomes" id="UP000245626">
    <property type="component" value="Unassembled WGS sequence"/>
</dbReference>
<keyword evidence="2" id="KW-1185">Reference proteome</keyword>